<dbReference type="Proteomes" id="UP000189299">
    <property type="component" value="Unassembled WGS sequence"/>
</dbReference>
<keyword evidence="1" id="KW-0472">Membrane</keyword>
<name>A0A1A6G6F7_ENTMU</name>
<evidence type="ECO:0000313" key="3">
    <source>
        <dbReference type="EMBL" id="NMP58264.1"/>
    </source>
</evidence>
<dbReference type="EMBL" id="JABCAG010000017">
    <property type="protein sequence ID" value="NMP58264.1"/>
    <property type="molecule type" value="Genomic_DNA"/>
</dbReference>
<dbReference type="EMBL" id="PUAP01000036">
    <property type="protein sequence ID" value="PQF22011.1"/>
    <property type="molecule type" value="Genomic_DNA"/>
</dbReference>
<feature type="transmembrane region" description="Helical" evidence="1">
    <location>
        <begin position="6"/>
        <end position="21"/>
    </location>
</feature>
<evidence type="ECO:0000313" key="4">
    <source>
        <dbReference type="EMBL" id="ONN42590.1"/>
    </source>
</evidence>
<accession>A0A1A6G6F7</accession>
<gene>
    <name evidence="4" type="ORF">BTN92_09980</name>
    <name evidence="5" type="ORF">CUS89_12145</name>
    <name evidence="2" type="ORF">EM151A_1201</name>
    <name evidence="3" type="ORF">HI921_07275</name>
</gene>
<dbReference type="RefSeq" id="WP_010734216.1">
    <property type="nucleotide sequence ID" value="NZ_AP019810.1"/>
</dbReference>
<dbReference type="EMBL" id="MSTR01000009">
    <property type="protein sequence ID" value="ONN42590.1"/>
    <property type="molecule type" value="Genomic_DNA"/>
</dbReference>
<feature type="transmembrane region" description="Helical" evidence="1">
    <location>
        <begin position="41"/>
        <end position="61"/>
    </location>
</feature>
<evidence type="ECO:0000313" key="2">
    <source>
        <dbReference type="EMBL" id="BBM14437.1"/>
    </source>
</evidence>
<protein>
    <recommendedName>
        <fullName evidence="10">DUF3784 domain-containing protein</fullName>
    </recommendedName>
</protein>
<dbReference type="AlphaFoldDB" id="A0A1A6G6F7"/>
<organism evidence="3 9">
    <name type="scientific">Enterococcus mundtii</name>
    <dbReference type="NCBI Taxonomy" id="53346"/>
    <lineage>
        <taxon>Bacteria</taxon>
        <taxon>Bacillati</taxon>
        <taxon>Bacillota</taxon>
        <taxon>Bacilli</taxon>
        <taxon>Lactobacillales</taxon>
        <taxon>Enterococcaceae</taxon>
        <taxon>Enterococcus</taxon>
    </lineage>
</organism>
<reference evidence="2 8" key="3">
    <citation type="submission" date="2019-07" db="EMBL/GenBank/DDBJ databases">
        <title>antibiotic susceptibility of plant-derived lactic acid bacteria.</title>
        <authorList>
            <person name="Sugiyama M."/>
            <person name="Noda M."/>
        </authorList>
    </citation>
    <scope>NUCLEOTIDE SEQUENCE [LARGE SCALE GENOMIC DNA]</scope>
    <source>
        <strain evidence="2 8">15-1A</strain>
    </source>
</reference>
<dbReference type="Proteomes" id="UP000237934">
    <property type="component" value="Unassembled WGS sequence"/>
</dbReference>
<evidence type="ECO:0000313" key="5">
    <source>
        <dbReference type="EMBL" id="PQF22011.1"/>
    </source>
</evidence>
<reference evidence="3 9" key="4">
    <citation type="submission" date="2020-04" db="EMBL/GenBank/DDBJ databases">
        <authorList>
            <person name="Abaymova A."/>
            <person name="Teymurazov M."/>
            <person name="Tazyna O."/>
            <person name="Chatushin Y."/>
            <person name="Svetoch E."/>
            <person name="Pereligyn V."/>
            <person name="Pohylenko V."/>
            <person name="Platonov M."/>
            <person name="Kartsev N."/>
            <person name="Skryabin Y."/>
            <person name="Sizova A."/>
            <person name="Solomentsev V."/>
            <person name="Kislichkina A."/>
            <person name="Bogun A."/>
        </authorList>
    </citation>
    <scope>NUCLEOTIDE SEQUENCE [LARGE SCALE GENOMIC DNA]</scope>
    <source>
        <strain evidence="3">SCPM-O-B-8398</strain>
        <strain evidence="9">SCPM-O-B-8398 (E28)</strain>
    </source>
</reference>
<evidence type="ECO:0000313" key="6">
    <source>
        <dbReference type="Proteomes" id="UP000189299"/>
    </source>
</evidence>
<evidence type="ECO:0000313" key="8">
    <source>
        <dbReference type="Proteomes" id="UP000509460"/>
    </source>
</evidence>
<reference evidence="5 7" key="2">
    <citation type="journal article" date="2018" name="Pathog. Dis.">
        <title>Whole-genome sequencing based characterization of antimicrobial resistance in Enterococcus.</title>
        <authorList>
            <person name="Tyson G."/>
        </authorList>
    </citation>
    <scope>NUCLEOTIDE SEQUENCE [LARGE SCALE GENOMIC DNA]</scope>
    <source>
        <strain evidence="5 7">CVM N55263</strain>
    </source>
</reference>
<evidence type="ECO:0000313" key="9">
    <source>
        <dbReference type="Proteomes" id="UP000557857"/>
    </source>
</evidence>
<evidence type="ECO:0000313" key="7">
    <source>
        <dbReference type="Proteomes" id="UP000237934"/>
    </source>
</evidence>
<keyword evidence="1" id="KW-0812">Transmembrane</keyword>
<dbReference type="EMBL" id="AP019810">
    <property type="protein sequence ID" value="BBM14437.1"/>
    <property type="molecule type" value="Genomic_DNA"/>
</dbReference>
<dbReference type="STRING" id="53346.A5802_002280"/>
<reference evidence="4 6" key="1">
    <citation type="submission" date="2016-12" db="EMBL/GenBank/DDBJ databases">
        <authorList>
            <person name="Song W.-J."/>
            <person name="Kurnit D.M."/>
        </authorList>
    </citation>
    <scope>NUCLEOTIDE SEQUENCE [LARGE SCALE GENOMIC DNA]</scope>
    <source>
        <strain evidence="4 6">CGB1038-1_S1</strain>
    </source>
</reference>
<keyword evidence="1" id="KW-1133">Transmembrane helix</keyword>
<sequence length="95" mass="10768">MIRLLMAIAALLLLFVSYYLFKKQTIFFVLIEQNKKNQDFLSIFGSIYAFLGLLGLVVVAINHRFFALLYLVIVIAVASVFSIGFAKKMTKPDSK</sequence>
<evidence type="ECO:0000256" key="1">
    <source>
        <dbReference type="SAM" id="Phobius"/>
    </source>
</evidence>
<dbReference type="OrthoDB" id="2194829at2"/>
<evidence type="ECO:0008006" key="10">
    <source>
        <dbReference type="Google" id="ProtNLM"/>
    </source>
</evidence>
<dbReference type="Proteomes" id="UP000557857">
    <property type="component" value="Unassembled WGS sequence"/>
</dbReference>
<proteinExistence type="predicted"/>
<feature type="transmembrane region" description="Helical" evidence="1">
    <location>
        <begin position="67"/>
        <end position="86"/>
    </location>
</feature>
<dbReference type="Proteomes" id="UP000509460">
    <property type="component" value="Chromosome"/>
</dbReference>